<dbReference type="InterPro" id="IPR010979">
    <property type="entry name" value="Ribosomal_uS13-like_H2TH"/>
</dbReference>
<evidence type="ECO:0000259" key="2">
    <source>
        <dbReference type="Pfam" id="PF05670"/>
    </source>
</evidence>
<accession>D2RHN1</accession>
<dbReference type="InterPro" id="IPR051608">
    <property type="entry name" value="RQC_Subunit_NEMF"/>
</dbReference>
<dbReference type="GO" id="GO:1990112">
    <property type="term" value="C:RQC complex"/>
    <property type="evidence" value="ECO:0007669"/>
    <property type="project" value="TreeGrafter"/>
</dbReference>
<dbReference type="HOGENOM" id="CLU_003612_2_1_2"/>
<evidence type="ECO:0000256" key="1">
    <source>
        <dbReference type="SAM" id="Coils"/>
    </source>
</evidence>
<dbReference type="EMBL" id="CP001857">
    <property type="protein sequence ID" value="ADB57806.1"/>
    <property type="molecule type" value="Genomic_DNA"/>
</dbReference>
<dbReference type="AlphaFoldDB" id="D2RHN1"/>
<name>D2RHN1_ARCPA</name>
<feature type="coiled-coil region" evidence="1">
    <location>
        <begin position="371"/>
        <end position="401"/>
    </location>
</feature>
<dbReference type="Pfam" id="PF05833">
    <property type="entry name" value="NFACT_N"/>
    <property type="match status" value="1"/>
</dbReference>
<dbReference type="Pfam" id="PF05670">
    <property type="entry name" value="NFACT-R_1"/>
    <property type="match status" value="1"/>
</dbReference>
<dbReference type="KEGG" id="apo:Arcpr_0742"/>
<organism evidence="3 4">
    <name type="scientific">Archaeoglobus profundus (strain DSM 5631 / JCM 9629 / NBRC 100127 / Av18)</name>
    <dbReference type="NCBI Taxonomy" id="572546"/>
    <lineage>
        <taxon>Archaea</taxon>
        <taxon>Methanobacteriati</taxon>
        <taxon>Methanobacteriota</taxon>
        <taxon>Archaeoglobi</taxon>
        <taxon>Archaeoglobales</taxon>
        <taxon>Archaeoglobaceae</taxon>
        <taxon>Archaeoglobus</taxon>
    </lineage>
</organism>
<dbReference type="PANTHER" id="PTHR15239">
    <property type="entry name" value="NUCLEAR EXPORT MEDIATOR FACTOR NEMF"/>
    <property type="match status" value="1"/>
</dbReference>
<feature type="coiled-coil region" evidence="1">
    <location>
        <begin position="261"/>
        <end position="298"/>
    </location>
</feature>
<proteinExistence type="predicted"/>
<feature type="domain" description="NFACT RNA-binding" evidence="2">
    <location>
        <begin position="422"/>
        <end position="529"/>
    </location>
</feature>
<keyword evidence="1" id="KW-0175">Coiled coil</keyword>
<dbReference type="Proteomes" id="UP000001901">
    <property type="component" value="Chromosome"/>
</dbReference>
<dbReference type="SUPFAM" id="SSF46946">
    <property type="entry name" value="S13-like H2TH domain"/>
    <property type="match status" value="1"/>
</dbReference>
<dbReference type="GO" id="GO:0000049">
    <property type="term" value="F:tRNA binding"/>
    <property type="evidence" value="ECO:0007669"/>
    <property type="project" value="TreeGrafter"/>
</dbReference>
<keyword evidence="4" id="KW-1185">Reference proteome</keyword>
<protein>
    <submittedName>
        <fullName evidence="3">Fibronectin-binding A domain protein</fullName>
    </submittedName>
</protein>
<dbReference type="NCBIfam" id="NF041120">
    <property type="entry name" value="RqcH_arch"/>
    <property type="match status" value="1"/>
</dbReference>
<gene>
    <name evidence="3" type="ordered locus">Arcpr_0742</name>
</gene>
<dbReference type="Gene3D" id="2.30.310.10">
    <property type="entry name" value="ibrinogen binding protein from staphylococcus aureus domain"/>
    <property type="match status" value="1"/>
</dbReference>
<dbReference type="STRING" id="572546.Arcpr_0742"/>
<dbReference type="InterPro" id="IPR008532">
    <property type="entry name" value="NFACT_RNA-bd"/>
</dbReference>
<dbReference type="PANTHER" id="PTHR15239:SF6">
    <property type="entry name" value="RIBOSOME QUALITY CONTROL COMPLEX SUBUNIT NEMF"/>
    <property type="match status" value="1"/>
</dbReference>
<dbReference type="GO" id="GO:0072344">
    <property type="term" value="P:rescue of stalled ribosome"/>
    <property type="evidence" value="ECO:0007669"/>
    <property type="project" value="TreeGrafter"/>
</dbReference>
<dbReference type="PaxDb" id="572546-Arcpr_0742"/>
<sequence length="626" mass="72201">MSSLDIYVCVRELQELIGGKVEKIYHYPPNEIRIKIYAKGRKDLIIEAGRRIHLTIFPKESPKFPSPFAMLLRKHLEGKRIEKIWQHDFDRVVVIDFGDRKIVAELFAKGNVALTDENFDVIMDIHGKRGRYEFPEKKPPFELTLDELKKLCSEEKEIVKLLAVKCGLGGLFAEETCLRAGIDKNKLGKDLSDEEFERIYRAMMSIFEPVFKGDIKPHIVIKDGEYIDVLPIELEYYRDYEKKYFESFNKALDEFYSKTIAETEEEESEELKKLRKRLEIQLESKRKLEEEAEKFKSLGDFIYENYATIEKALNAFRQAKEKMSFEEFKAKAKSLKFVKDVGKDYVVIVLNGKEIRLDLDKDIHGIAESYYEKAKKAREKLEGLLIAIEKTKKEIEEAERKEKLKYTAPIRIVRKREWFERFRWFITSDGFLAIGGRNAQMNEEIVSKYLEPKDLFFHTQTPGAPAVVLKKGLEAPEISIVETAQFAAIYSSLWKQGLHSGEVYYVTADQVKKSAKAGEYLPKGSFYIVGKRNYITVELKCAVGVDLSNLRVMGGPVSAISKHCDYYVVLEIGDKDINEISVEIAKTLVERAKEDERHVVKAIATPDEISKFLPPGKSRIVGVFPK</sequence>
<dbReference type="GO" id="GO:0043023">
    <property type="term" value="F:ribosomal large subunit binding"/>
    <property type="evidence" value="ECO:0007669"/>
    <property type="project" value="TreeGrafter"/>
</dbReference>
<evidence type="ECO:0000313" key="3">
    <source>
        <dbReference type="EMBL" id="ADB57806.1"/>
    </source>
</evidence>
<evidence type="ECO:0000313" key="4">
    <source>
        <dbReference type="Proteomes" id="UP000001901"/>
    </source>
</evidence>
<reference evidence="3 4" key="1">
    <citation type="journal article" date="2010" name="Stand. Genomic Sci.">
        <title>Complete genome sequence of Archaeoglobus profundus type strain (AV18).</title>
        <authorList>
            <person name="von Jan M."/>
            <person name="Lapidus A."/>
            <person name="Del Rio T.G."/>
            <person name="Copeland A."/>
            <person name="Tice H."/>
            <person name="Cheng J.F."/>
            <person name="Lucas S."/>
            <person name="Chen F."/>
            <person name="Nolan M."/>
            <person name="Goodwin L."/>
            <person name="Han C."/>
            <person name="Pitluck S."/>
            <person name="Liolios K."/>
            <person name="Ivanova N."/>
            <person name="Mavromatis K."/>
            <person name="Ovchinnikova G."/>
            <person name="Chertkov O."/>
            <person name="Pati A."/>
            <person name="Chen A."/>
            <person name="Palaniappan K."/>
            <person name="Land M."/>
            <person name="Hauser L."/>
            <person name="Chang Y.J."/>
            <person name="Jeffries C.D."/>
            <person name="Saunders E."/>
            <person name="Brettin T."/>
            <person name="Detter J.C."/>
            <person name="Chain P."/>
            <person name="Eichinger K."/>
            <person name="Huber H."/>
            <person name="Spring S."/>
            <person name="Rohde M."/>
            <person name="Goker M."/>
            <person name="Wirth R."/>
            <person name="Woyke T."/>
            <person name="Bristow J."/>
            <person name="Eisen J.A."/>
            <person name="Markowitz V."/>
            <person name="Hugenholtz P."/>
            <person name="Kyrpides N.C."/>
            <person name="Klenk H.P."/>
        </authorList>
    </citation>
    <scope>NUCLEOTIDE SEQUENCE [LARGE SCALE GENOMIC DNA]</scope>
    <source>
        <strain evidence="4">DSM 5631 / JCM 9629 / NBRC 100127 / Av18</strain>
    </source>
</reference>
<dbReference type="eggNOG" id="arCOG01695">
    <property type="taxonomic scope" value="Archaea"/>
</dbReference>